<reference evidence="1 2" key="1">
    <citation type="submission" date="2021-06" db="EMBL/GenBank/DDBJ databases">
        <title>Caerostris extrusa draft genome.</title>
        <authorList>
            <person name="Kono N."/>
            <person name="Arakawa K."/>
        </authorList>
    </citation>
    <scope>NUCLEOTIDE SEQUENCE [LARGE SCALE GENOMIC DNA]</scope>
</reference>
<proteinExistence type="predicted"/>
<evidence type="ECO:0000313" key="2">
    <source>
        <dbReference type="Proteomes" id="UP001054945"/>
    </source>
</evidence>
<protein>
    <submittedName>
        <fullName evidence="1">Uncharacterized protein</fullName>
    </submittedName>
</protein>
<sequence>MSQTSAGNLEEDPPPPIRLDMFSPDVATNILDLAIRLLVKLWLVLGLTRIGVSNNLQSFPPFRPVIMPCCWRTIRGEELFGGIS</sequence>
<comment type="caution">
    <text evidence="1">The sequence shown here is derived from an EMBL/GenBank/DDBJ whole genome shotgun (WGS) entry which is preliminary data.</text>
</comment>
<gene>
    <name evidence="1" type="ORF">CEXT_7541</name>
</gene>
<dbReference type="Proteomes" id="UP001054945">
    <property type="component" value="Unassembled WGS sequence"/>
</dbReference>
<organism evidence="1 2">
    <name type="scientific">Caerostris extrusa</name>
    <name type="common">Bark spider</name>
    <name type="synonym">Caerostris bankana</name>
    <dbReference type="NCBI Taxonomy" id="172846"/>
    <lineage>
        <taxon>Eukaryota</taxon>
        <taxon>Metazoa</taxon>
        <taxon>Ecdysozoa</taxon>
        <taxon>Arthropoda</taxon>
        <taxon>Chelicerata</taxon>
        <taxon>Arachnida</taxon>
        <taxon>Araneae</taxon>
        <taxon>Araneomorphae</taxon>
        <taxon>Entelegynae</taxon>
        <taxon>Araneoidea</taxon>
        <taxon>Araneidae</taxon>
        <taxon>Caerostris</taxon>
    </lineage>
</organism>
<name>A0AAV4W1K5_CAEEX</name>
<dbReference type="EMBL" id="BPLR01015498">
    <property type="protein sequence ID" value="GIY76567.1"/>
    <property type="molecule type" value="Genomic_DNA"/>
</dbReference>
<dbReference type="AlphaFoldDB" id="A0AAV4W1K5"/>
<keyword evidence="2" id="KW-1185">Reference proteome</keyword>
<accession>A0AAV4W1K5</accession>
<evidence type="ECO:0000313" key="1">
    <source>
        <dbReference type="EMBL" id="GIY76567.1"/>
    </source>
</evidence>